<name>A0A0J1BG57_RHOIS</name>
<accession>A0A0J1BG57</accession>
<reference evidence="3" key="1">
    <citation type="submission" date="2015-05" db="EMBL/GenBank/DDBJ databases">
        <title>Permanent draft genome of Rhodopirellula islandicus K833.</title>
        <authorList>
            <person name="Kizina J."/>
            <person name="Richter M."/>
            <person name="Glockner F.O."/>
            <person name="Harder J."/>
        </authorList>
    </citation>
    <scope>NUCLEOTIDE SEQUENCE [LARGE SCALE GENOMIC DNA]</scope>
    <source>
        <strain evidence="3">K833</strain>
    </source>
</reference>
<proteinExistence type="predicted"/>
<comment type="caution">
    <text evidence="3">The sequence shown here is derived from an EMBL/GenBank/DDBJ whole genome shotgun (WGS) entry which is preliminary data.</text>
</comment>
<evidence type="ECO:0000313" key="3">
    <source>
        <dbReference type="EMBL" id="KLU05525.1"/>
    </source>
</evidence>
<organism evidence="3 4">
    <name type="scientific">Rhodopirellula islandica</name>
    <dbReference type="NCBI Taxonomy" id="595434"/>
    <lineage>
        <taxon>Bacteria</taxon>
        <taxon>Pseudomonadati</taxon>
        <taxon>Planctomycetota</taxon>
        <taxon>Planctomycetia</taxon>
        <taxon>Pirellulales</taxon>
        <taxon>Pirellulaceae</taxon>
        <taxon>Rhodopirellula</taxon>
    </lineage>
</organism>
<keyword evidence="4" id="KW-1185">Reference proteome</keyword>
<dbReference type="AlphaFoldDB" id="A0A0J1BG57"/>
<feature type="chain" id="PRO_5005248631" evidence="2">
    <location>
        <begin position="27"/>
        <end position="175"/>
    </location>
</feature>
<dbReference type="STRING" id="595434.RISK_002157"/>
<dbReference type="PATRIC" id="fig|595434.4.peg.2064"/>
<dbReference type="PROSITE" id="PS51257">
    <property type="entry name" value="PROKAR_LIPOPROTEIN"/>
    <property type="match status" value="1"/>
</dbReference>
<evidence type="ECO:0000256" key="1">
    <source>
        <dbReference type="SAM" id="MobiDB-lite"/>
    </source>
</evidence>
<evidence type="ECO:0000313" key="4">
    <source>
        <dbReference type="Proteomes" id="UP000036367"/>
    </source>
</evidence>
<gene>
    <name evidence="3" type="ORF">RISK_002157</name>
</gene>
<sequence length="175" mass="18471">MKFAWNLVAVACVFLVGCGPKSPSGAATNSSTDTVVMEGMPPEAHGHPEHGPHGGELIELGKEAFHLEMLHDDQTVTLNVLNGAATETVAIEAAELTVSLKHDDIVKTFSLPAAQTTEGKSSSFSVANPEMAAWMEQGAEGAVTLEISGKSYTGKISHDHDHEGHDHDAEGHDHD</sequence>
<dbReference type="RefSeq" id="WP_047813903.1">
    <property type="nucleotide sequence ID" value="NZ_LECT01000017.1"/>
</dbReference>
<dbReference type="EMBL" id="LECT01000017">
    <property type="protein sequence ID" value="KLU05525.1"/>
    <property type="molecule type" value="Genomic_DNA"/>
</dbReference>
<protein>
    <submittedName>
        <fullName evidence="3">Signal peptide protein</fullName>
    </submittedName>
</protein>
<feature type="compositionally biased region" description="Basic and acidic residues" evidence="1">
    <location>
        <begin position="156"/>
        <end position="175"/>
    </location>
</feature>
<feature type="region of interest" description="Disordered" evidence="1">
    <location>
        <begin position="153"/>
        <end position="175"/>
    </location>
</feature>
<feature type="signal peptide" evidence="2">
    <location>
        <begin position="1"/>
        <end position="26"/>
    </location>
</feature>
<dbReference type="Proteomes" id="UP000036367">
    <property type="component" value="Unassembled WGS sequence"/>
</dbReference>
<evidence type="ECO:0000256" key="2">
    <source>
        <dbReference type="SAM" id="SignalP"/>
    </source>
</evidence>
<keyword evidence="2" id="KW-0732">Signal</keyword>
<dbReference type="OrthoDB" id="281831at2"/>